<name>A0AAD9QII3_ACRCE</name>
<protein>
    <submittedName>
        <fullName evidence="2">Uncharacterized protein</fullName>
    </submittedName>
</protein>
<feature type="region of interest" description="Disordered" evidence="1">
    <location>
        <begin position="90"/>
        <end position="110"/>
    </location>
</feature>
<feature type="compositionally biased region" description="Polar residues" evidence="1">
    <location>
        <begin position="99"/>
        <end position="110"/>
    </location>
</feature>
<accession>A0AAD9QII3</accession>
<comment type="caution">
    <text evidence="2">The sequence shown here is derived from an EMBL/GenBank/DDBJ whole genome shotgun (WGS) entry which is preliminary data.</text>
</comment>
<reference evidence="2" key="2">
    <citation type="journal article" date="2023" name="Science">
        <title>Genomic signatures of disease resistance in endangered staghorn corals.</title>
        <authorList>
            <person name="Vollmer S.V."/>
            <person name="Selwyn J.D."/>
            <person name="Despard B.A."/>
            <person name="Roesel C.L."/>
        </authorList>
    </citation>
    <scope>NUCLEOTIDE SEQUENCE</scope>
    <source>
        <strain evidence="2">K2</strain>
    </source>
</reference>
<proteinExistence type="predicted"/>
<evidence type="ECO:0000313" key="2">
    <source>
        <dbReference type="EMBL" id="KAK2561546.1"/>
    </source>
</evidence>
<evidence type="ECO:0000256" key="1">
    <source>
        <dbReference type="SAM" id="MobiDB-lite"/>
    </source>
</evidence>
<sequence length="147" mass="17039">MKRTELTAEGQEKNSNAVQELLVWSSNNVEKVDHVKETRWQKRYHVEVCGHPESGKFLIHTLVLLCQDISRNGPQRLMLLLRPKGKSSVFRPEDLDAQETAQAGESGQSQKKHQNSSFLLTFCHYRKLVALLNKMCFHEARLEHRKM</sequence>
<reference evidence="2" key="1">
    <citation type="journal article" date="2023" name="G3 (Bethesda)">
        <title>Whole genome assembly and annotation of the endangered Caribbean coral Acropora cervicornis.</title>
        <authorList>
            <person name="Selwyn J.D."/>
            <person name="Vollmer S.V."/>
        </authorList>
    </citation>
    <scope>NUCLEOTIDE SEQUENCE</scope>
    <source>
        <strain evidence="2">K2</strain>
    </source>
</reference>
<gene>
    <name evidence="2" type="ORF">P5673_015522</name>
</gene>
<dbReference type="Proteomes" id="UP001249851">
    <property type="component" value="Unassembled WGS sequence"/>
</dbReference>
<keyword evidence="3" id="KW-1185">Reference proteome</keyword>
<dbReference type="AlphaFoldDB" id="A0AAD9QII3"/>
<organism evidence="2 3">
    <name type="scientific">Acropora cervicornis</name>
    <name type="common">Staghorn coral</name>
    <dbReference type="NCBI Taxonomy" id="6130"/>
    <lineage>
        <taxon>Eukaryota</taxon>
        <taxon>Metazoa</taxon>
        <taxon>Cnidaria</taxon>
        <taxon>Anthozoa</taxon>
        <taxon>Hexacorallia</taxon>
        <taxon>Scleractinia</taxon>
        <taxon>Astrocoeniina</taxon>
        <taxon>Acroporidae</taxon>
        <taxon>Acropora</taxon>
    </lineage>
</organism>
<dbReference type="EMBL" id="JARQWQ010000032">
    <property type="protein sequence ID" value="KAK2561546.1"/>
    <property type="molecule type" value="Genomic_DNA"/>
</dbReference>
<evidence type="ECO:0000313" key="3">
    <source>
        <dbReference type="Proteomes" id="UP001249851"/>
    </source>
</evidence>